<comment type="caution">
    <text evidence="1">The sequence shown here is derived from an EMBL/GenBank/DDBJ whole genome shotgun (WGS) entry which is preliminary data.</text>
</comment>
<dbReference type="EMBL" id="JBHRYC010000136">
    <property type="protein sequence ID" value="MFC3640236.1"/>
    <property type="molecule type" value="Genomic_DNA"/>
</dbReference>
<dbReference type="Proteomes" id="UP001595704">
    <property type="component" value="Unassembled WGS sequence"/>
</dbReference>
<evidence type="ECO:0000313" key="1">
    <source>
        <dbReference type="EMBL" id="MFC3640236.1"/>
    </source>
</evidence>
<gene>
    <name evidence="1" type="ORF">ACFONL_23165</name>
</gene>
<protein>
    <submittedName>
        <fullName evidence="1">Uncharacterized protein</fullName>
    </submittedName>
</protein>
<proteinExistence type="predicted"/>
<dbReference type="RefSeq" id="WP_191320938.1">
    <property type="nucleotide sequence ID" value="NZ_BNCG01000031.1"/>
</dbReference>
<reference evidence="2" key="1">
    <citation type="journal article" date="2019" name="Int. J. Syst. Evol. Microbiol.">
        <title>The Global Catalogue of Microorganisms (GCM) 10K type strain sequencing project: providing services to taxonomists for standard genome sequencing and annotation.</title>
        <authorList>
            <consortium name="The Broad Institute Genomics Platform"/>
            <consortium name="The Broad Institute Genome Sequencing Center for Infectious Disease"/>
            <person name="Wu L."/>
            <person name="Ma J."/>
        </authorList>
    </citation>
    <scope>NUCLEOTIDE SEQUENCE [LARGE SCALE GENOMIC DNA]</scope>
    <source>
        <strain evidence="2">KCTC 42282</strain>
    </source>
</reference>
<keyword evidence="2" id="KW-1185">Reference proteome</keyword>
<organism evidence="1 2">
    <name type="scientific">Camelimonas fluminis</name>
    <dbReference type="NCBI Taxonomy" id="1576911"/>
    <lineage>
        <taxon>Bacteria</taxon>
        <taxon>Pseudomonadati</taxon>
        <taxon>Pseudomonadota</taxon>
        <taxon>Alphaproteobacteria</taxon>
        <taxon>Hyphomicrobiales</taxon>
        <taxon>Chelatococcaceae</taxon>
        <taxon>Camelimonas</taxon>
    </lineage>
</organism>
<name>A0ABV7UNU5_9HYPH</name>
<accession>A0ABV7UNU5</accession>
<evidence type="ECO:0000313" key="2">
    <source>
        <dbReference type="Proteomes" id="UP001595704"/>
    </source>
</evidence>
<sequence>MSAEIDARGLAALVISVSILRGLKNKGLLSKEDVDGLLNGANNDIKNWEAQHNSPTGGYASGLIAGIRAANNGGKL</sequence>